<dbReference type="STRING" id="1056495.Calag_0476"/>
<protein>
    <recommendedName>
        <fullName evidence="2">Ribonuclease P protein component 2</fullName>
        <shortName evidence="2">RNase P component 2</shortName>
        <ecNumber evidence="2">3.1.26.5</ecNumber>
    </recommendedName>
    <alternativeName>
        <fullName evidence="2">Pop5</fullName>
    </alternativeName>
</protein>
<dbReference type="HAMAP" id="MF_00755">
    <property type="entry name" value="RNase_P_2"/>
    <property type="match status" value="1"/>
</dbReference>
<comment type="function">
    <text evidence="2">Part of ribonuclease P, a protein complex that generates mature tRNA molecules by cleaving their 5'-ends.</text>
</comment>
<evidence type="ECO:0000256" key="1">
    <source>
        <dbReference type="ARBA" id="ARBA00022694"/>
    </source>
</evidence>
<dbReference type="eggNOG" id="arCOG01365">
    <property type="taxonomic scope" value="Archaea"/>
</dbReference>
<dbReference type="HOGENOM" id="CLU_1763779_0_0_2"/>
<keyword evidence="3" id="KW-1133">Transmembrane helix</keyword>
<gene>
    <name evidence="2" type="primary">rnp2</name>
    <name evidence="4" type="ordered locus">Calag_0476</name>
</gene>
<name>L0AAU1_CALLD</name>
<comment type="catalytic activity">
    <reaction evidence="2">
        <text>Endonucleolytic cleavage of RNA, removing 5'-extranucleotides from tRNA precursor.</text>
        <dbReference type="EC" id="3.1.26.5"/>
    </reaction>
</comment>
<dbReference type="PANTHER" id="PTHR15441">
    <property type="entry name" value="RIBONUCLEASE P PROTEIN SUBUNIT P14"/>
    <property type="match status" value="1"/>
</dbReference>
<accession>L0AAU1</accession>
<dbReference type="Proteomes" id="UP000010469">
    <property type="component" value="Chromosome"/>
</dbReference>
<keyword evidence="2" id="KW-0963">Cytoplasm</keyword>
<dbReference type="GO" id="GO:0030677">
    <property type="term" value="C:ribonuclease P complex"/>
    <property type="evidence" value="ECO:0007669"/>
    <property type="project" value="UniProtKB-UniRule"/>
</dbReference>
<proteinExistence type="inferred from homology"/>
<dbReference type="Gene3D" id="3.30.70.3250">
    <property type="entry name" value="Ribonuclease P, Pop5 subunit"/>
    <property type="match status" value="1"/>
</dbReference>
<dbReference type="InParanoid" id="L0AAU1"/>
<dbReference type="Pfam" id="PF01900">
    <property type="entry name" value="RNase_P_Rpp14"/>
    <property type="match status" value="1"/>
</dbReference>
<reference evidence="5" key="1">
    <citation type="submission" date="2012-03" db="EMBL/GenBank/DDBJ databases">
        <title>Complete genome of Caldisphaera lagunensis DSM 15908.</title>
        <authorList>
            <person name="Lucas S."/>
            <person name="Copeland A."/>
            <person name="Lapidus A."/>
            <person name="Glavina del Rio T."/>
            <person name="Dalin E."/>
            <person name="Tice H."/>
            <person name="Bruce D."/>
            <person name="Goodwin L."/>
            <person name="Pitluck S."/>
            <person name="Peters L."/>
            <person name="Mikhailova N."/>
            <person name="Teshima H."/>
            <person name="Kyrpides N."/>
            <person name="Mavromatis K."/>
            <person name="Ivanova N."/>
            <person name="Brettin T."/>
            <person name="Detter J.C."/>
            <person name="Han C."/>
            <person name="Larimer F."/>
            <person name="Land M."/>
            <person name="Hauser L."/>
            <person name="Markowitz V."/>
            <person name="Cheng J.-F."/>
            <person name="Hugenholtz P."/>
            <person name="Woyke T."/>
            <person name="Wu D."/>
            <person name="Spring S."/>
            <person name="Schroeder M."/>
            <person name="Brambilla E."/>
            <person name="Klenk H.-P."/>
            <person name="Eisen J.A."/>
        </authorList>
    </citation>
    <scope>NUCLEOTIDE SEQUENCE [LARGE SCALE GENOMIC DNA]</scope>
    <source>
        <strain evidence="5">DSM 15908 / JCM 11604 / IC-154</strain>
    </source>
</reference>
<keyword evidence="3" id="KW-0812">Transmembrane</keyword>
<dbReference type="InterPro" id="IPR002759">
    <property type="entry name" value="Pop5/Rpp14/Rnp2-like"/>
</dbReference>
<comment type="subunit">
    <text evidence="2">Consists of a catalytic RNA component and at least 4-5 protein subunits.</text>
</comment>
<organism evidence="4 5">
    <name type="scientific">Caldisphaera lagunensis (strain DSM 15908 / JCM 11604 / ANMR 0165 / IC-154)</name>
    <dbReference type="NCBI Taxonomy" id="1056495"/>
    <lineage>
        <taxon>Archaea</taxon>
        <taxon>Thermoproteota</taxon>
        <taxon>Thermoprotei</taxon>
        <taxon>Acidilobales</taxon>
        <taxon>Caldisphaeraceae</taxon>
        <taxon>Caldisphaera</taxon>
    </lineage>
</organism>
<dbReference type="GO" id="GO:0005737">
    <property type="term" value="C:cytoplasm"/>
    <property type="evidence" value="ECO:0007669"/>
    <property type="project" value="UniProtKB-SubCell"/>
</dbReference>
<dbReference type="GO" id="GO:0004526">
    <property type="term" value="F:ribonuclease P activity"/>
    <property type="evidence" value="ECO:0007669"/>
    <property type="project" value="UniProtKB-UniRule"/>
</dbReference>
<dbReference type="AlphaFoldDB" id="L0AAU1"/>
<keyword evidence="1 2" id="KW-0819">tRNA processing</keyword>
<keyword evidence="2" id="KW-0255">Endonuclease</keyword>
<evidence type="ECO:0000313" key="5">
    <source>
        <dbReference type="Proteomes" id="UP000010469"/>
    </source>
</evidence>
<dbReference type="EC" id="3.1.26.5" evidence="2"/>
<feature type="transmembrane region" description="Helical" evidence="3">
    <location>
        <begin position="6"/>
        <end position="28"/>
    </location>
</feature>
<dbReference type="PANTHER" id="PTHR15441:SF2">
    <property type="entry name" value="RIBONUCLEASE P_MRP PROTEIN SUBUNIT POP5"/>
    <property type="match status" value="1"/>
</dbReference>
<dbReference type="InterPro" id="IPR038085">
    <property type="entry name" value="Rnp2-like_sf"/>
</dbReference>
<keyword evidence="2" id="KW-0540">Nuclease</keyword>
<comment type="similarity">
    <text evidence="2">Belongs to the eukaryotic/archaeal RNase P protein component 2 family.</text>
</comment>
<evidence type="ECO:0000256" key="3">
    <source>
        <dbReference type="SAM" id="Phobius"/>
    </source>
</evidence>
<keyword evidence="2" id="KW-0378">Hydrolase</keyword>
<evidence type="ECO:0000313" key="4">
    <source>
        <dbReference type="EMBL" id="AFZ70242.1"/>
    </source>
</evidence>
<dbReference type="SUPFAM" id="SSF160350">
    <property type="entry name" value="Rnp2-like"/>
    <property type="match status" value="1"/>
</dbReference>
<keyword evidence="3" id="KW-0472">Membrane</keyword>
<dbReference type="GO" id="GO:0001682">
    <property type="term" value="P:tRNA 5'-leader removal"/>
    <property type="evidence" value="ECO:0007669"/>
    <property type="project" value="UniProtKB-UniRule"/>
</dbReference>
<evidence type="ECO:0000256" key="2">
    <source>
        <dbReference type="HAMAP-Rule" id="MF_00755"/>
    </source>
</evidence>
<dbReference type="EMBL" id="CP003378">
    <property type="protein sequence ID" value="AFZ70242.1"/>
    <property type="molecule type" value="Genomic_DNA"/>
</dbReference>
<dbReference type="KEGG" id="clg:Calag_0476"/>
<keyword evidence="5" id="KW-1185">Reference proteome</keyword>
<sequence length="147" mass="17277">MDLYLLYFIIVSILVSLLTTYLLNMYFIKKIENKFLLIPRKMKIKKPRRRYLIFEIASIKDIDPGLLENSIKEEFKNLFGITSLADSYLKLIYFDNKTKRGILRIKHIYLSHLITAIALIRKIDNDELLIIPIRTSGTINKAKKLLS</sequence>
<comment type="subcellular location">
    <subcellularLocation>
        <location evidence="2">Cytoplasm</location>
    </subcellularLocation>
</comment>